<gene>
    <name evidence="2" type="ORF">FAZ98_32740</name>
</gene>
<feature type="signal peptide" evidence="1">
    <location>
        <begin position="1"/>
        <end position="23"/>
    </location>
</feature>
<keyword evidence="1" id="KW-0732">Signal</keyword>
<dbReference type="RefSeq" id="WP_158957972.1">
    <property type="nucleotide sequence ID" value="NZ_CP046916.1"/>
</dbReference>
<evidence type="ECO:0000313" key="2">
    <source>
        <dbReference type="EMBL" id="QGZ66538.1"/>
    </source>
</evidence>
<evidence type="ECO:0008006" key="4">
    <source>
        <dbReference type="Google" id="ProtNLM"/>
    </source>
</evidence>
<sequence length="323" mass="31821">MFYKGMVRSVAVTTIVVATAGLAACGGGSSAPASASSNELKLSSAVQSEHVARYAGAFGLIGGPGVGAIYAAVAQTFVKQALAGAVSGSSSCSTSGNYTVTLPTTTGVTVGENANVTFNGCVGEISAPGVSSHDSVTGSMSLQVQSVQGTVGATNANWSYTALASANNLVLTSSNGTTTLNGSVTYTTSYDATTGNTTTTASAPTVTIARTLPASSITGTITVGSLAFTRVQNPTTQAQTITASASIGIAASDVTMTFDVATSTPIAFKNGSLTAGTLTLTSDSATETLVVQGSSTLGVTVTANGKTGTYTEQLSDFQSLLGS</sequence>
<evidence type="ECO:0000256" key="1">
    <source>
        <dbReference type="SAM" id="SignalP"/>
    </source>
</evidence>
<proteinExistence type="predicted"/>
<dbReference type="AlphaFoldDB" id="A0A7Z2GRC2"/>
<dbReference type="Proteomes" id="UP000433577">
    <property type="component" value="Chromosome 4"/>
</dbReference>
<dbReference type="KEGG" id="pacs:FAZ98_32740"/>
<dbReference type="PROSITE" id="PS51257">
    <property type="entry name" value="PROKAR_LIPOPROTEIN"/>
    <property type="match status" value="1"/>
</dbReference>
<dbReference type="EMBL" id="CP046916">
    <property type="protein sequence ID" value="QGZ66538.1"/>
    <property type="molecule type" value="Genomic_DNA"/>
</dbReference>
<reference evidence="2 3" key="1">
    <citation type="submission" date="2019-12" db="EMBL/GenBank/DDBJ databases">
        <title>Paraburkholderia acidiphila 7Q-K02 sp. nov and Paraburkholderia acidisoli DHF22 sp. nov., two strains isolated from forest soil.</title>
        <authorList>
            <person name="Gao Z."/>
            <person name="Qiu L."/>
        </authorList>
    </citation>
    <scope>NUCLEOTIDE SEQUENCE [LARGE SCALE GENOMIC DNA]</scope>
    <source>
        <strain evidence="2 3">DHF22</strain>
    </source>
</reference>
<keyword evidence="3" id="KW-1185">Reference proteome</keyword>
<accession>A0A7Z2GRC2</accession>
<feature type="chain" id="PRO_5031035931" description="Lipoprotein" evidence="1">
    <location>
        <begin position="24"/>
        <end position="323"/>
    </location>
</feature>
<evidence type="ECO:0000313" key="3">
    <source>
        <dbReference type="Proteomes" id="UP000433577"/>
    </source>
</evidence>
<dbReference type="OrthoDB" id="9093284at2"/>
<protein>
    <recommendedName>
        <fullName evidence="4">Lipoprotein</fullName>
    </recommendedName>
</protein>
<organism evidence="2 3">
    <name type="scientific">Paraburkholderia acidisoli</name>
    <dbReference type="NCBI Taxonomy" id="2571748"/>
    <lineage>
        <taxon>Bacteria</taxon>
        <taxon>Pseudomonadati</taxon>
        <taxon>Pseudomonadota</taxon>
        <taxon>Betaproteobacteria</taxon>
        <taxon>Burkholderiales</taxon>
        <taxon>Burkholderiaceae</taxon>
        <taxon>Paraburkholderia</taxon>
    </lineage>
</organism>
<name>A0A7Z2GRC2_9BURK</name>